<dbReference type="Pfam" id="PF09643">
    <property type="entry name" value="YopX"/>
    <property type="match status" value="1"/>
</dbReference>
<evidence type="ECO:0000313" key="2">
    <source>
        <dbReference type="EMBL" id="DAF54465.1"/>
    </source>
</evidence>
<proteinExistence type="predicted"/>
<dbReference type="EMBL" id="BK032679">
    <property type="protein sequence ID" value="DAF54465.1"/>
    <property type="molecule type" value="Genomic_DNA"/>
</dbReference>
<reference evidence="2" key="1">
    <citation type="journal article" date="2021" name="Proc. Natl. Acad. Sci. U.S.A.">
        <title>A Catalog of Tens of Thousands of Viruses from Human Metagenomes Reveals Hidden Associations with Chronic Diseases.</title>
        <authorList>
            <person name="Tisza M.J."/>
            <person name="Buck C.B."/>
        </authorList>
    </citation>
    <scope>NUCLEOTIDE SEQUENCE</scope>
    <source>
        <strain evidence="2">CtKwY15</strain>
    </source>
</reference>
<accession>A0A8S5STX6</accession>
<dbReference type="SUPFAM" id="SSF159006">
    <property type="entry name" value="YopX-like"/>
    <property type="match status" value="1"/>
</dbReference>
<feature type="domain" description="YopX protein" evidence="1">
    <location>
        <begin position="25"/>
        <end position="102"/>
    </location>
</feature>
<protein>
    <submittedName>
        <fullName evidence="2">YopX protein</fullName>
    </submittedName>
</protein>
<dbReference type="InterPro" id="IPR019096">
    <property type="entry name" value="YopX_protein"/>
</dbReference>
<sequence length="126" mass="14589">MKIENIKFKAKRLDGKGWVCGYFYEENGNTYIIENRQKESMLNRNITYQVDPSTVCQFTGLKDENGVEIWEGDYLADGYAIFDVEYKNCGFSATIKDLDNFIIDLAKLSKYCTVVCSKFDRKEGEK</sequence>
<evidence type="ECO:0000259" key="1">
    <source>
        <dbReference type="Pfam" id="PF09643"/>
    </source>
</evidence>
<dbReference type="InterPro" id="IPR023385">
    <property type="entry name" value="YopX-like_C"/>
</dbReference>
<organism evidence="2">
    <name type="scientific">Siphoviridae sp. ctKwY15</name>
    <dbReference type="NCBI Taxonomy" id="2827843"/>
    <lineage>
        <taxon>Viruses</taxon>
        <taxon>Duplodnaviria</taxon>
        <taxon>Heunggongvirae</taxon>
        <taxon>Uroviricota</taxon>
        <taxon>Caudoviricetes</taxon>
    </lineage>
</organism>
<dbReference type="Gene3D" id="2.30.30.290">
    <property type="entry name" value="YopX-like domains"/>
    <property type="match status" value="1"/>
</dbReference>
<name>A0A8S5STX6_9CAUD</name>